<dbReference type="FunFam" id="3.40.225.10:FF:000009">
    <property type="entry name" value="Class II aldolase/adducin N-terminal"/>
    <property type="match status" value="1"/>
</dbReference>
<dbReference type="GO" id="GO:0051015">
    <property type="term" value="F:actin filament binding"/>
    <property type="evidence" value="ECO:0007669"/>
    <property type="project" value="TreeGrafter"/>
</dbReference>
<feature type="region of interest" description="Disordered" evidence="1">
    <location>
        <begin position="14"/>
        <end position="74"/>
    </location>
</feature>
<reference evidence="3" key="1">
    <citation type="submission" date="2022-10" db="EMBL/GenBank/DDBJ databases">
        <title>Culturing micro-colonial fungi from biological soil crusts in the Mojave desert and describing Neophaeococcomyces mojavensis, and introducing the new genera and species Taxawa tesnikishii.</title>
        <authorList>
            <person name="Kurbessoian T."/>
            <person name="Stajich J.E."/>
        </authorList>
    </citation>
    <scope>NUCLEOTIDE SEQUENCE</scope>
    <source>
        <strain evidence="3">TK_35</strain>
    </source>
</reference>
<comment type="caution">
    <text evidence="3">The sequence shown here is derived from an EMBL/GenBank/DDBJ whole genome shotgun (WGS) entry which is preliminary data.</text>
</comment>
<dbReference type="Gene3D" id="3.40.225.10">
    <property type="entry name" value="Class II aldolase/adducin N-terminal domain"/>
    <property type="match status" value="1"/>
</dbReference>
<name>A0AA39CSL5_9EURO</name>
<dbReference type="PANTHER" id="PTHR10672:SF39">
    <property type="entry name" value="CLASS II ALDOLASE_ADDUCIN N-TERMINAL DOMAIN-CONTAINING PROTEIN"/>
    <property type="match status" value="1"/>
</dbReference>
<dbReference type="GO" id="GO:0005856">
    <property type="term" value="C:cytoskeleton"/>
    <property type="evidence" value="ECO:0007669"/>
    <property type="project" value="TreeGrafter"/>
</dbReference>
<dbReference type="PANTHER" id="PTHR10672">
    <property type="entry name" value="ADDUCIN"/>
    <property type="match status" value="1"/>
</dbReference>
<dbReference type="AlphaFoldDB" id="A0AA39CSL5"/>
<feature type="compositionally biased region" description="Polar residues" evidence="1">
    <location>
        <begin position="41"/>
        <end position="68"/>
    </location>
</feature>
<accession>A0AA39CSL5</accession>
<sequence length="358" mass="38768">MAFRIPRLSSPLRSASLNLSGRTPRYTSAGPPTSPLLYNTLKRSISTSKTAPASVASSNTVTGDNNRASPPPSTEFTYGAYMKVGGPNAKPVHRIRIPKFESLEAERAHRKLHHAAALRWLGYQGYNNEGAGGHVTVRDPIMPDHFWINPHGKSFSHMRPEDLCLVSKDGEVKEGGNMHSINPAGYIIHSAVHEARPDVVAAVHCHSVPSKAFSAIGCQLEPINQDACRFYNDHGVYSGFGGIVFKEDEGKHIAQALGGTKGVILQNHGHLTVAKTVDGAAFLFGAMDRCIQAQLLADAACAGRGSTTIKVGHEEAEYTRNTYNDEMVYIMFQSAFEDVVKASNGELPMHVQGEIPRA</sequence>
<protein>
    <recommendedName>
        <fullName evidence="2">Class II aldolase/adducin N-terminal domain-containing protein</fullName>
    </recommendedName>
</protein>
<keyword evidence="4" id="KW-1185">Reference proteome</keyword>
<dbReference type="Proteomes" id="UP001172681">
    <property type="component" value="Unassembled WGS sequence"/>
</dbReference>
<dbReference type="NCBIfam" id="NF004855">
    <property type="entry name" value="PRK06208.1"/>
    <property type="match status" value="1"/>
</dbReference>
<gene>
    <name evidence="3" type="ORF">H2204_010637</name>
</gene>
<feature type="domain" description="Class II aldolase/adducin N-terminal" evidence="2">
    <location>
        <begin position="113"/>
        <end position="295"/>
    </location>
</feature>
<dbReference type="SUPFAM" id="SSF53639">
    <property type="entry name" value="AraD/HMP-PK domain-like"/>
    <property type="match status" value="1"/>
</dbReference>
<evidence type="ECO:0000256" key="1">
    <source>
        <dbReference type="SAM" id="MobiDB-lite"/>
    </source>
</evidence>
<evidence type="ECO:0000259" key="2">
    <source>
        <dbReference type="SMART" id="SM01007"/>
    </source>
</evidence>
<dbReference type="EMBL" id="JAPDRN010000091">
    <property type="protein sequence ID" value="KAJ9624735.1"/>
    <property type="molecule type" value="Genomic_DNA"/>
</dbReference>
<proteinExistence type="predicted"/>
<dbReference type="Pfam" id="PF00596">
    <property type="entry name" value="Aldolase_II"/>
    <property type="match status" value="1"/>
</dbReference>
<dbReference type="InterPro" id="IPR036409">
    <property type="entry name" value="Aldolase_II/adducin_N_sf"/>
</dbReference>
<dbReference type="InterPro" id="IPR001303">
    <property type="entry name" value="Aldolase_II/adducin_N"/>
</dbReference>
<evidence type="ECO:0000313" key="4">
    <source>
        <dbReference type="Proteomes" id="UP001172681"/>
    </source>
</evidence>
<evidence type="ECO:0000313" key="3">
    <source>
        <dbReference type="EMBL" id="KAJ9624735.1"/>
    </source>
</evidence>
<dbReference type="InterPro" id="IPR051017">
    <property type="entry name" value="Aldolase-II_Adducin_sf"/>
</dbReference>
<dbReference type="SMART" id="SM01007">
    <property type="entry name" value="Aldolase_II"/>
    <property type="match status" value="1"/>
</dbReference>
<organism evidence="3 4">
    <name type="scientific">Knufia peltigerae</name>
    <dbReference type="NCBI Taxonomy" id="1002370"/>
    <lineage>
        <taxon>Eukaryota</taxon>
        <taxon>Fungi</taxon>
        <taxon>Dikarya</taxon>
        <taxon>Ascomycota</taxon>
        <taxon>Pezizomycotina</taxon>
        <taxon>Eurotiomycetes</taxon>
        <taxon>Chaetothyriomycetidae</taxon>
        <taxon>Chaetothyriales</taxon>
        <taxon>Trichomeriaceae</taxon>
        <taxon>Knufia</taxon>
    </lineage>
</organism>